<gene>
    <name evidence="1" type="ORF">ABT272_06510</name>
</gene>
<reference evidence="1 2" key="1">
    <citation type="submission" date="2024-06" db="EMBL/GenBank/DDBJ databases">
        <title>The Natural Products Discovery Center: Release of the First 8490 Sequenced Strains for Exploring Actinobacteria Biosynthetic Diversity.</title>
        <authorList>
            <person name="Kalkreuter E."/>
            <person name="Kautsar S.A."/>
            <person name="Yang D."/>
            <person name="Bader C.D."/>
            <person name="Teijaro C.N."/>
            <person name="Fluegel L."/>
            <person name="Davis C.M."/>
            <person name="Simpson J.R."/>
            <person name="Lauterbach L."/>
            <person name="Steele A.D."/>
            <person name="Gui C."/>
            <person name="Meng S."/>
            <person name="Li G."/>
            <person name="Viehrig K."/>
            <person name="Ye F."/>
            <person name="Su P."/>
            <person name="Kiefer A.F."/>
            <person name="Nichols A."/>
            <person name="Cepeda A.J."/>
            <person name="Yan W."/>
            <person name="Fan B."/>
            <person name="Jiang Y."/>
            <person name="Adhikari A."/>
            <person name="Zheng C.-J."/>
            <person name="Schuster L."/>
            <person name="Cowan T.M."/>
            <person name="Smanski M.J."/>
            <person name="Chevrette M.G."/>
            <person name="De Carvalho L.P.S."/>
            <person name="Shen B."/>
        </authorList>
    </citation>
    <scope>NUCLEOTIDE SEQUENCE [LARGE SCALE GENOMIC DNA]</scope>
    <source>
        <strain evidence="1 2">NPDC001166</strain>
    </source>
</reference>
<sequence length="126" mass="13452">MTPTTVEAAPDTLVEVLRLPVWNTLAQRADSIRHTLPPRPEAIVARLAWLRSLTPEQARRAALLDHLDALCGHIAGHPALGYPADDPLPDAALQEAEGYNRQLTALIAAYRAARGNPPARGGGVDG</sequence>
<keyword evidence="2" id="KW-1185">Reference proteome</keyword>
<protein>
    <submittedName>
        <fullName evidence="1">Uncharacterized protein</fullName>
    </submittedName>
</protein>
<evidence type="ECO:0000313" key="1">
    <source>
        <dbReference type="EMBL" id="MER6427387.1"/>
    </source>
</evidence>
<organism evidence="1 2">
    <name type="scientific">Streptomyces sp. 900105245</name>
    <dbReference type="NCBI Taxonomy" id="3154379"/>
    <lineage>
        <taxon>Bacteria</taxon>
        <taxon>Bacillati</taxon>
        <taxon>Actinomycetota</taxon>
        <taxon>Actinomycetes</taxon>
        <taxon>Kitasatosporales</taxon>
        <taxon>Streptomycetaceae</taxon>
        <taxon>Streptomyces</taxon>
    </lineage>
</organism>
<dbReference type="Proteomes" id="UP001470023">
    <property type="component" value="Unassembled WGS sequence"/>
</dbReference>
<accession>A0ABV1U1M7</accession>
<dbReference type="RefSeq" id="WP_352062975.1">
    <property type="nucleotide sequence ID" value="NZ_JBEPAZ010000004.1"/>
</dbReference>
<dbReference type="EMBL" id="JBEPAZ010000004">
    <property type="protein sequence ID" value="MER6427387.1"/>
    <property type="molecule type" value="Genomic_DNA"/>
</dbReference>
<evidence type="ECO:0000313" key="2">
    <source>
        <dbReference type="Proteomes" id="UP001470023"/>
    </source>
</evidence>
<proteinExistence type="predicted"/>
<comment type="caution">
    <text evidence="1">The sequence shown here is derived from an EMBL/GenBank/DDBJ whole genome shotgun (WGS) entry which is preliminary data.</text>
</comment>
<name>A0ABV1U1M7_9ACTN</name>